<organism evidence="2 3">
    <name type="scientific">Coilia grayii</name>
    <name type="common">Gray's grenadier anchovy</name>
    <dbReference type="NCBI Taxonomy" id="363190"/>
    <lineage>
        <taxon>Eukaryota</taxon>
        <taxon>Metazoa</taxon>
        <taxon>Chordata</taxon>
        <taxon>Craniata</taxon>
        <taxon>Vertebrata</taxon>
        <taxon>Euteleostomi</taxon>
        <taxon>Actinopterygii</taxon>
        <taxon>Neopterygii</taxon>
        <taxon>Teleostei</taxon>
        <taxon>Clupei</taxon>
        <taxon>Clupeiformes</taxon>
        <taxon>Clupeoidei</taxon>
        <taxon>Engraulidae</taxon>
        <taxon>Coilinae</taxon>
        <taxon>Coilia</taxon>
    </lineage>
</organism>
<dbReference type="PANTHER" id="PTHR45913">
    <property type="entry name" value="EPM2A-INTERACTING PROTEIN 1"/>
    <property type="match status" value="1"/>
</dbReference>
<dbReference type="AlphaFoldDB" id="A0ABD1J3L0"/>
<name>A0ABD1J3L0_9TELE</name>
<reference evidence="2 3" key="1">
    <citation type="submission" date="2024-09" db="EMBL/GenBank/DDBJ databases">
        <title>A chromosome-level genome assembly of Gray's grenadier anchovy, Coilia grayii.</title>
        <authorList>
            <person name="Fu Z."/>
        </authorList>
    </citation>
    <scope>NUCLEOTIDE SEQUENCE [LARGE SCALE GENOMIC DNA]</scope>
    <source>
        <strain evidence="2">G4</strain>
        <tissue evidence="2">Muscle</tissue>
    </source>
</reference>
<feature type="domain" description="HAT C-terminal dimerisation" evidence="1">
    <location>
        <begin position="538"/>
        <end position="593"/>
    </location>
</feature>
<evidence type="ECO:0000259" key="1">
    <source>
        <dbReference type="Pfam" id="PF05699"/>
    </source>
</evidence>
<keyword evidence="3" id="KW-1185">Reference proteome</keyword>
<dbReference type="Pfam" id="PF05699">
    <property type="entry name" value="Dimer_Tnp_hAT"/>
    <property type="match status" value="1"/>
</dbReference>
<dbReference type="Proteomes" id="UP001591681">
    <property type="component" value="Unassembled WGS sequence"/>
</dbReference>
<sequence length="618" mass="70285">MSLSTQRKRKVDSENRQFNGEWTEKYAFIAVNAKPVCLICNECIAVCKDFNLRRHFKTAHANFDTSFPPGSVARREKISALTSCYEQRRRILFQTSTDQERTTAAYLRVAWILGKKKLAFTYSETVKECMLASIEEAIADDKTRKNVLDIIKQIPLSDTTNMRIVECLASDVFETLLDKLRKAEVMSLAVDESTDNSDVAQLCLYVRFFDGQCFREDLLGLISMEGRTTGEILFNKINTFFTENNLDLARINMLLTDGAPSMAGREQGLAARMTAVAPQLRSLHCLIHQSLLCAKLSGELKKCMDTVMAIINFVRCNSSLQHRLFPQLLVDMSAEHSDLLIHNDIRWLSKGNALKRFNELREEILVFLRSSGSKKAANFLPILENEEFNATVCFLSDVFKHLNQINMELQGRGKTVVELAERLTAFQRKLSLFSADLRPGKMLHFPALRTSGLQITQVMSSFIDSLRNNFATRFSDFSIPTEVLRFVKDPFSVDVETDFGLKAKEVLSTLDEGSLQLELIDIQSTDELRQSFQQAGFEKFWTHAVSQDKFPHSRNLALFLLTMFGSTYTCESSFSHMNAITTHNRISLTDQHLHHSLRIALTSYTPDFTSLAKCHFSH</sequence>
<dbReference type="PANTHER" id="PTHR45913:SF21">
    <property type="entry name" value="DUF4371 DOMAIN-CONTAINING PROTEIN"/>
    <property type="match status" value="1"/>
</dbReference>
<protein>
    <recommendedName>
        <fullName evidence="1">HAT C-terminal dimerisation domain-containing protein</fullName>
    </recommendedName>
</protein>
<evidence type="ECO:0000313" key="2">
    <source>
        <dbReference type="EMBL" id="KAL2081772.1"/>
    </source>
</evidence>
<dbReference type="InterPro" id="IPR012337">
    <property type="entry name" value="RNaseH-like_sf"/>
</dbReference>
<proteinExistence type="predicted"/>
<comment type="caution">
    <text evidence="2">The sequence shown here is derived from an EMBL/GenBank/DDBJ whole genome shotgun (WGS) entry which is preliminary data.</text>
</comment>
<accession>A0ABD1J3L0</accession>
<dbReference type="SUPFAM" id="SSF53098">
    <property type="entry name" value="Ribonuclease H-like"/>
    <property type="match status" value="1"/>
</dbReference>
<dbReference type="InterPro" id="IPR008906">
    <property type="entry name" value="HATC_C_dom"/>
</dbReference>
<gene>
    <name evidence="2" type="ORF">ACEWY4_021590</name>
</gene>
<dbReference type="EMBL" id="JBHFQA010000019">
    <property type="protein sequence ID" value="KAL2081772.1"/>
    <property type="molecule type" value="Genomic_DNA"/>
</dbReference>
<evidence type="ECO:0000313" key="3">
    <source>
        <dbReference type="Proteomes" id="UP001591681"/>
    </source>
</evidence>